<accession>Q7XI31</accession>
<evidence type="ECO:0008006" key="5">
    <source>
        <dbReference type="Google" id="ProtNLM"/>
    </source>
</evidence>
<reference evidence="4" key="4">
    <citation type="journal article" date="2008" name="Nucleic Acids Res.">
        <title>The rice annotation project database (RAP-DB): 2008 update.</title>
        <authorList>
            <consortium name="The rice annotation project (RAP)"/>
        </authorList>
    </citation>
    <scope>GENOME REANNOTATION</scope>
    <source>
        <strain evidence="4">cv. Nipponbare</strain>
    </source>
</reference>
<protein>
    <recommendedName>
        <fullName evidence="5">F-box associated domain-containing protein</fullName>
    </recommendedName>
</protein>
<reference evidence="2" key="2">
    <citation type="submission" date="2001-11" db="EMBL/GenBank/DDBJ databases">
        <title>Oryza sativa nipponbare(GA3) genomic DNA, chromosome 7, PAC clone:P0418E08.</title>
        <authorList>
            <person name="Sasaki T."/>
            <person name="Matsumoto T."/>
            <person name="Yamamoto K."/>
        </authorList>
    </citation>
    <scope>NUCLEOTIDE SEQUENCE</scope>
</reference>
<name>Q7XI31_ORYSJ</name>
<dbReference type="AlphaFoldDB" id="Q7XI31"/>
<evidence type="ECO:0000256" key="1">
    <source>
        <dbReference type="SAM" id="MobiDB-lite"/>
    </source>
</evidence>
<feature type="compositionally biased region" description="Gly residues" evidence="1">
    <location>
        <begin position="149"/>
        <end position="164"/>
    </location>
</feature>
<proteinExistence type="predicted"/>
<feature type="region of interest" description="Disordered" evidence="1">
    <location>
        <begin position="146"/>
        <end position="170"/>
    </location>
</feature>
<sequence length="225" mass="23821">MATGPRRWPAGDHDDPWDVTVTLAELRGTLVVAHDDHRAGVLDLWFLLAGDGDGGKVGPQHWTKLYTVTMPYHALGLPLPWDAESAEPAVVLVDDGRVVFWVWANGSSEHGRGVIRVYDPATGGQTDVAAMVGAVHVGVGASPLLGAGSRHGGGRSSGGGGSRRGGAPSSSPPAYLLVFFTLGVERVATLCEGTIPAELVRIFASGMVRPRSSVERWPWPYMSHK</sequence>
<gene>
    <name evidence="2" type="primary">P0418E08.142</name>
    <name evidence="3" type="synonym">OJ1341_A08.120</name>
</gene>
<dbReference type="EMBL" id="AP004382">
    <property type="protein sequence ID" value="BAC79925.1"/>
    <property type="molecule type" value="Genomic_DNA"/>
</dbReference>
<dbReference type="EMBL" id="AP003754">
    <property type="protein sequence ID" value="BAD30208.1"/>
    <property type="molecule type" value="Genomic_DNA"/>
</dbReference>
<dbReference type="Proteomes" id="UP000000763">
    <property type="component" value="Chromosome 7"/>
</dbReference>
<evidence type="ECO:0000313" key="4">
    <source>
        <dbReference type="Proteomes" id="UP000000763"/>
    </source>
</evidence>
<organism evidence="2 4">
    <name type="scientific">Oryza sativa subsp. japonica</name>
    <name type="common">Rice</name>
    <dbReference type="NCBI Taxonomy" id="39947"/>
    <lineage>
        <taxon>Eukaryota</taxon>
        <taxon>Viridiplantae</taxon>
        <taxon>Streptophyta</taxon>
        <taxon>Embryophyta</taxon>
        <taxon>Tracheophyta</taxon>
        <taxon>Spermatophyta</taxon>
        <taxon>Magnoliopsida</taxon>
        <taxon>Liliopsida</taxon>
        <taxon>Poales</taxon>
        <taxon>Poaceae</taxon>
        <taxon>BOP clade</taxon>
        <taxon>Oryzoideae</taxon>
        <taxon>Oryzeae</taxon>
        <taxon>Oryzinae</taxon>
        <taxon>Oryza</taxon>
        <taxon>Oryza sativa</taxon>
    </lineage>
</organism>
<reference evidence="4" key="3">
    <citation type="journal article" date="2005" name="Nature">
        <title>The map-based sequence of the rice genome.</title>
        <authorList>
            <consortium name="International rice genome sequencing project (IRGSP)"/>
            <person name="Matsumoto T."/>
            <person name="Wu J."/>
            <person name="Kanamori H."/>
            <person name="Katayose Y."/>
            <person name="Fujisawa M."/>
            <person name="Namiki N."/>
            <person name="Mizuno H."/>
            <person name="Yamamoto K."/>
            <person name="Antonio B.A."/>
            <person name="Baba T."/>
            <person name="Sakata K."/>
            <person name="Nagamura Y."/>
            <person name="Aoki H."/>
            <person name="Arikawa K."/>
            <person name="Arita K."/>
            <person name="Bito T."/>
            <person name="Chiden Y."/>
            <person name="Fujitsuka N."/>
            <person name="Fukunaka R."/>
            <person name="Hamada M."/>
            <person name="Harada C."/>
            <person name="Hayashi A."/>
            <person name="Hijishita S."/>
            <person name="Honda M."/>
            <person name="Hosokawa S."/>
            <person name="Ichikawa Y."/>
            <person name="Idonuma A."/>
            <person name="Iijima M."/>
            <person name="Ikeda M."/>
            <person name="Ikeno M."/>
            <person name="Ito K."/>
            <person name="Ito S."/>
            <person name="Ito T."/>
            <person name="Ito Y."/>
            <person name="Ito Y."/>
            <person name="Iwabuchi A."/>
            <person name="Kamiya K."/>
            <person name="Karasawa W."/>
            <person name="Kurita K."/>
            <person name="Katagiri S."/>
            <person name="Kikuta A."/>
            <person name="Kobayashi H."/>
            <person name="Kobayashi N."/>
            <person name="Machita K."/>
            <person name="Maehara T."/>
            <person name="Masukawa M."/>
            <person name="Mizubayashi T."/>
            <person name="Mukai Y."/>
            <person name="Nagasaki H."/>
            <person name="Nagata Y."/>
            <person name="Naito S."/>
            <person name="Nakashima M."/>
            <person name="Nakama Y."/>
            <person name="Nakamichi Y."/>
            <person name="Nakamura M."/>
            <person name="Meguro A."/>
            <person name="Negishi M."/>
            <person name="Ohta I."/>
            <person name="Ohta T."/>
            <person name="Okamoto M."/>
            <person name="Ono N."/>
            <person name="Saji S."/>
            <person name="Sakaguchi M."/>
            <person name="Sakai K."/>
            <person name="Shibata M."/>
            <person name="Shimokawa T."/>
            <person name="Song J."/>
            <person name="Takazaki Y."/>
            <person name="Terasawa K."/>
            <person name="Tsugane M."/>
            <person name="Tsuji K."/>
            <person name="Ueda S."/>
            <person name="Waki K."/>
            <person name="Yamagata H."/>
            <person name="Yamamoto M."/>
            <person name="Yamamoto S."/>
            <person name="Yamane H."/>
            <person name="Yoshiki S."/>
            <person name="Yoshihara R."/>
            <person name="Yukawa K."/>
            <person name="Zhong H."/>
            <person name="Yano M."/>
            <person name="Yuan Q."/>
            <person name="Ouyang S."/>
            <person name="Liu J."/>
            <person name="Jones K.M."/>
            <person name="Gansberger K."/>
            <person name="Moffat K."/>
            <person name="Hill J."/>
            <person name="Bera J."/>
            <person name="Fadrosh D."/>
            <person name="Jin S."/>
            <person name="Johri S."/>
            <person name="Kim M."/>
            <person name="Overton L."/>
            <person name="Reardon M."/>
            <person name="Tsitrin T."/>
            <person name="Vuong H."/>
            <person name="Weaver B."/>
            <person name="Ciecko A."/>
            <person name="Tallon L."/>
            <person name="Jackson J."/>
            <person name="Pai G."/>
            <person name="Aken S.V."/>
            <person name="Utterback T."/>
            <person name="Reidmuller S."/>
            <person name="Feldblyum T."/>
            <person name="Hsiao J."/>
            <person name="Zismann V."/>
            <person name="Iobst S."/>
            <person name="de Vazeille A.R."/>
            <person name="Buell C.R."/>
            <person name="Ying K."/>
            <person name="Li Y."/>
            <person name="Lu T."/>
            <person name="Huang Y."/>
            <person name="Zhao Q."/>
            <person name="Feng Q."/>
            <person name="Zhang L."/>
            <person name="Zhu J."/>
            <person name="Weng Q."/>
            <person name="Mu J."/>
            <person name="Lu Y."/>
            <person name="Fan D."/>
            <person name="Liu Y."/>
            <person name="Guan J."/>
            <person name="Zhang Y."/>
            <person name="Yu S."/>
            <person name="Liu X."/>
            <person name="Zhang Y."/>
            <person name="Hong G."/>
            <person name="Han B."/>
            <person name="Choisne N."/>
            <person name="Demange N."/>
            <person name="Orjeda G."/>
            <person name="Samain S."/>
            <person name="Cattolico L."/>
            <person name="Pelletier E."/>
            <person name="Couloux A."/>
            <person name="Segurens B."/>
            <person name="Wincker P."/>
            <person name="D'Hont A."/>
            <person name="Scarpelli C."/>
            <person name="Weissenbach J."/>
            <person name="Salanoubat M."/>
            <person name="Quetier F."/>
            <person name="Yu Y."/>
            <person name="Kim H.R."/>
            <person name="Rambo T."/>
            <person name="Currie J."/>
            <person name="Collura K."/>
            <person name="Luo M."/>
            <person name="Yang T."/>
            <person name="Ammiraju J.S.S."/>
            <person name="Engler F."/>
            <person name="Soderlund C."/>
            <person name="Wing R.A."/>
            <person name="Palmer L.E."/>
            <person name="de la Bastide M."/>
            <person name="Spiegel L."/>
            <person name="Nascimento L."/>
            <person name="Zutavern T."/>
            <person name="O'Shaughnessy A."/>
            <person name="Dike S."/>
            <person name="Dedhia N."/>
            <person name="Preston R."/>
            <person name="Balija V."/>
            <person name="McCombie W.R."/>
            <person name="Chow T."/>
            <person name="Chen H."/>
            <person name="Chung M."/>
            <person name="Chen C."/>
            <person name="Shaw J."/>
            <person name="Wu H."/>
            <person name="Hsiao K."/>
            <person name="Chao Y."/>
            <person name="Chu M."/>
            <person name="Cheng C."/>
            <person name="Hour A."/>
            <person name="Lee P."/>
            <person name="Lin S."/>
            <person name="Lin Y."/>
            <person name="Liou J."/>
            <person name="Liu S."/>
            <person name="Hsing Y."/>
            <person name="Raghuvanshi S."/>
            <person name="Mohanty A."/>
            <person name="Bharti A.K."/>
            <person name="Gaur A."/>
            <person name="Gupta V."/>
            <person name="Kumar D."/>
            <person name="Ravi V."/>
            <person name="Vij S."/>
            <person name="Kapur A."/>
            <person name="Khurana P."/>
            <person name="Khurana P."/>
            <person name="Khurana J.P."/>
            <person name="Tyagi A.K."/>
            <person name="Gaikwad K."/>
            <person name="Singh A."/>
            <person name="Dalal V."/>
            <person name="Srivastava S."/>
            <person name="Dixit A."/>
            <person name="Pal A.K."/>
            <person name="Ghazi I.A."/>
            <person name="Yadav M."/>
            <person name="Pandit A."/>
            <person name="Bhargava A."/>
            <person name="Sureshbabu K."/>
            <person name="Batra K."/>
            <person name="Sharma T.R."/>
            <person name="Mohapatra T."/>
            <person name="Singh N.K."/>
            <person name="Messing J."/>
            <person name="Nelson A.B."/>
            <person name="Fuks G."/>
            <person name="Kavchok S."/>
            <person name="Keizer G."/>
            <person name="Linton E."/>
            <person name="Llaca V."/>
            <person name="Song R."/>
            <person name="Tanyolac B."/>
            <person name="Young S."/>
            <person name="Ho-Il K."/>
            <person name="Hahn J.H."/>
            <person name="Sangsakoo G."/>
            <person name="Vanavichit A."/>
            <person name="de Mattos Luiz.A.T."/>
            <person name="Zimmer P.D."/>
            <person name="Malone G."/>
            <person name="Dellagostin O."/>
            <person name="de Oliveira A.C."/>
            <person name="Bevan M."/>
            <person name="Bancroft I."/>
            <person name="Minx P."/>
            <person name="Cordum H."/>
            <person name="Wilson R."/>
            <person name="Cheng Z."/>
            <person name="Jin W."/>
            <person name="Jiang J."/>
            <person name="Leong S.A."/>
            <person name="Iwama H."/>
            <person name="Gojobori T."/>
            <person name="Itoh T."/>
            <person name="Niimura Y."/>
            <person name="Fujii Y."/>
            <person name="Habara T."/>
            <person name="Sakai H."/>
            <person name="Sato Y."/>
            <person name="Wilson G."/>
            <person name="Kumar K."/>
            <person name="McCouch S."/>
            <person name="Juretic N."/>
            <person name="Hoen D."/>
            <person name="Wright S."/>
            <person name="Bruskiewich R."/>
            <person name="Bureau T."/>
            <person name="Miyao A."/>
            <person name="Hirochika H."/>
            <person name="Nishikawa T."/>
            <person name="Kadowaki K."/>
            <person name="Sugiura M."/>
            <person name="Burr B."/>
            <person name="Sasaki T."/>
        </authorList>
    </citation>
    <scope>NUCLEOTIDE SEQUENCE [LARGE SCALE GENOMIC DNA]</scope>
    <source>
        <strain evidence="4">cv. Nipponbare</strain>
    </source>
</reference>
<evidence type="ECO:0000313" key="3">
    <source>
        <dbReference type="EMBL" id="BAD30208.1"/>
    </source>
</evidence>
<reference evidence="3" key="1">
    <citation type="submission" date="2001-06" db="EMBL/GenBank/DDBJ databases">
        <title>Oryza sativa nipponbare(GA3) genomic DNA, chromosome 7, BAC clone:OJ1341_A08.</title>
        <authorList>
            <person name="Sasaki T."/>
            <person name="Matsumoto T."/>
            <person name="Yamamoto K."/>
        </authorList>
    </citation>
    <scope>NUCLEOTIDE SEQUENCE</scope>
</reference>
<evidence type="ECO:0000313" key="2">
    <source>
        <dbReference type="EMBL" id="BAC79925.1"/>
    </source>
</evidence>